<sequence>MLTLLLGVDSVPDWSYQTLFKPVLSRLPSRAARGFTLGAMGRISRIPGGTLLIKTLGHMEPSPLLRDRIAALPVSTPLGLSGSVDPAGVAHRALAQFGFGFVEVGPVTVRPIDSGEPILYERTSGTIVYPHEYENSGLIRSLRMLDETGDALPRFVRLSPEPGSSPDQSFEQLRLLAEAFSLTRAAGFYIEIWSADRGLEDNLAQLERFSAFVRGGLSRPAPQLFFLYLPLDFPDAQLTELLPAIDRGLWSGCVIGGALRERGEAVRYGTDGQDAALPKIKRIRERFPQGSWLIQSAAGIHEPQDAVDALRAGADQLLLNSGLVQSGPGLPKRINEAIIHERLSGQPIPESPSFWKHWGWMCLLGLGMIVGGIVAWLIAESSVLLPYDEDYLGMTRDEVGRINEHLLHFMSHDRITLAGTMISIGVLYYRLGKYGMQNGRHWARTAVLTSGVVGFPSFFLYLGYGFFDPLHAAAAAILLPMFLLAMRRNPDRPLREPVNLRNSRQWRLGLWGQLCFVALGVALCAGGLVIAGVGVTHVFVPQDLAFMGATPEQLEAANPRLIPLIAHDRAGFGGALFSDAVMLLILALWGIQQGQRWLWWTLLAGGSPAFVAGLSVHFSIGYRDFIHLLPAYFAAALYVAGLILLYPYLMRDVHLPNEATEKSMTVT</sequence>
<feature type="transmembrane region" description="Helical" evidence="1">
    <location>
        <begin position="443"/>
        <end position="464"/>
    </location>
</feature>
<dbReference type="Gene3D" id="3.20.20.70">
    <property type="entry name" value="Aldolase class I"/>
    <property type="match status" value="1"/>
</dbReference>
<gene>
    <name evidence="2" type="ORF">ACFQMJ_16065</name>
</gene>
<feature type="transmembrane region" description="Helical" evidence="1">
    <location>
        <begin position="508"/>
        <end position="540"/>
    </location>
</feature>
<dbReference type="EMBL" id="JBHTAI010000009">
    <property type="protein sequence ID" value="MFC7150042.1"/>
    <property type="molecule type" value="Genomic_DNA"/>
</dbReference>
<organism evidence="2 3">
    <name type="scientific">Cohnella cellulosilytica</name>
    <dbReference type="NCBI Taxonomy" id="986710"/>
    <lineage>
        <taxon>Bacteria</taxon>
        <taxon>Bacillati</taxon>
        <taxon>Bacillota</taxon>
        <taxon>Bacilli</taxon>
        <taxon>Bacillales</taxon>
        <taxon>Paenibacillaceae</taxon>
        <taxon>Cohnella</taxon>
    </lineage>
</organism>
<keyword evidence="1" id="KW-0472">Membrane</keyword>
<evidence type="ECO:0000256" key="1">
    <source>
        <dbReference type="SAM" id="Phobius"/>
    </source>
</evidence>
<proteinExistence type="predicted"/>
<name>A0ABW2FEP6_9BACL</name>
<accession>A0ABW2FEP6</accession>
<keyword evidence="1" id="KW-0812">Transmembrane</keyword>
<comment type="caution">
    <text evidence="2">The sequence shown here is derived from an EMBL/GenBank/DDBJ whole genome shotgun (WGS) entry which is preliminary data.</text>
</comment>
<dbReference type="Proteomes" id="UP001596378">
    <property type="component" value="Unassembled WGS sequence"/>
</dbReference>
<evidence type="ECO:0000313" key="3">
    <source>
        <dbReference type="Proteomes" id="UP001596378"/>
    </source>
</evidence>
<reference evidence="3" key="1">
    <citation type="journal article" date="2019" name="Int. J. Syst. Evol. Microbiol.">
        <title>The Global Catalogue of Microorganisms (GCM) 10K type strain sequencing project: providing services to taxonomists for standard genome sequencing and annotation.</title>
        <authorList>
            <consortium name="The Broad Institute Genomics Platform"/>
            <consortium name="The Broad Institute Genome Sequencing Center for Infectious Disease"/>
            <person name="Wu L."/>
            <person name="Ma J."/>
        </authorList>
    </citation>
    <scope>NUCLEOTIDE SEQUENCE [LARGE SCALE GENOMIC DNA]</scope>
    <source>
        <strain evidence="3">KCTC 12907</strain>
    </source>
</reference>
<keyword evidence="1" id="KW-1133">Transmembrane helix</keyword>
<feature type="transmembrane region" description="Helical" evidence="1">
    <location>
        <begin position="358"/>
        <end position="379"/>
    </location>
</feature>
<feature type="transmembrane region" description="Helical" evidence="1">
    <location>
        <begin position="598"/>
        <end position="620"/>
    </location>
</feature>
<evidence type="ECO:0008006" key="4">
    <source>
        <dbReference type="Google" id="ProtNLM"/>
    </source>
</evidence>
<feature type="transmembrane region" description="Helical" evidence="1">
    <location>
        <begin position="626"/>
        <end position="649"/>
    </location>
</feature>
<feature type="transmembrane region" description="Helical" evidence="1">
    <location>
        <begin position="570"/>
        <end position="591"/>
    </location>
</feature>
<dbReference type="InterPro" id="IPR013785">
    <property type="entry name" value="Aldolase_TIM"/>
</dbReference>
<keyword evidence="3" id="KW-1185">Reference proteome</keyword>
<dbReference type="SUPFAM" id="SSF51395">
    <property type="entry name" value="FMN-linked oxidoreductases"/>
    <property type="match status" value="1"/>
</dbReference>
<protein>
    <recommendedName>
        <fullName evidence="4">Dihydroorotate dehydrogenase</fullName>
    </recommendedName>
</protein>
<evidence type="ECO:0000313" key="2">
    <source>
        <dbReference type="EMBL" id="MFC7150042.1"/>
    </source>
</evidence>
<feature type="transmembrane region" description="Helical" evidence="1">
    <location>
        <begin position="470"/>
        <end position="487"/>
    </location>
</feature>